<dbReference type="RefSeq" id="WP_161407280.1">
    <property type="nucleotide sequence ID" value="NZ_WTUZ01000016.1"/>
</dbReference>
<dbReference type="InterPro" id="IPR011040">
    <property type="entry name" value="Sialidase"/>
</dbReference>
<dbReference type="InterPro" id="IPR036278">
    <property type="entry name" value="Sialidase_sf"/>
</dbReference>
<dbReference type="PANTHER" id="PTHR43752:SF2">
    <property type="entry name" value="BNR_ASP-BOX REPEAT FAMILY PROTEIN"/>
    <property type="match status" value="1"/>
</dbReference>
<feature type="domain" description="Sialidase" evidence="1">
    <location>
        <begin position="32"/>
        <end position="301"/>
    </location>
</feature>
<evidence type="ECO:0000313" key="2">
    <source>
        <dbReference type="EMBL" id="MZQ83104.1"/>
    </source>
</evidence>
<gene>
    <name evidence="2" type="ORF">GQF01_13400</name>
</gene>
<keyword evidence="3" id="KW-1185">Reference proteome</keyword>
<sequence length="341" mass="37907">MSDIHQVKEFIFEDDRPFLSCHASTLELLPSGDILAAWFGGTKEKAGDVAIWTSRRVDGHWTPPVKAADEVDVPHWNPVLFRRADGVLFLYYKIGTSIAEWVTMVIRSADDGFTWSAPVPLVEGDQGGRGPVKNKPIVLQDGTLVAPASIEPAWDAFVDLSFDGGETWTRSETVPLDRVGLQGKGIIQPTLWESEPGIVHMLTRSTEGAIYRSDSADGGRTWCQAYATELPNNNSGIDLVKLENGMLALVYNPTRPEPGKIKGPRTPLVLSFSKDNGLTWDHERLLDEGDKQYSYPAIIANGLELLITYTWKRERIAFQKISLDMSRNDLYSGNNYTTILL</sequence>
<protein>
    <submittedName>
        <fullName evidence="2">Neuraminidase (Sialidase)</fullName>
    </submittedName>
</protein>
<comment type="caution">
    <text evidence="2">The sequence shown here is derived from an EMBL/GenBank/DDBJ whole genome shotgun (WGS) entry which is preliminary data.</text>
</comment>
<evidence type="ECO:0000313" key="3">
    <source>
        <dbReference type="Proteomes" id="UP000481087"/>
    </source>
</evidence>
<evidence type="ECO:0000259" key="1">
    <source>
        <dbReference type="Pfam" id="PF13088"/>
    </source>
</evidence>
<accession>A0A6L8UYU2</accession>
<dbReference type="Pfam" id="PF13088">
    <property type="entry name" value="BNR_2"/>
    <property type="match status" value="1"/>
</dbReference>
<organism evidence="2 3">
    <name type="scientific">Paenibacillus silvestris</name>
    <dbReference type="NCBI Taxonomy" id="2606219"/>
    <lineage>
        <taxon>Bacteria</taxon>
        <taxon>Bacillati</taxon>
        <taxon>Bacillota</taxon>
        <taxon>Bacilli</taxon>
        <taxon>Bacillales</taxon>
        <taxon>Paenibacillaceae</taxon>
        <taxon>Paenibacillus</taxon>
    </lineage>
</organism>
<dbReference type="AlphaFoldDB" id="A0A6L8UYU2"/>
<dbReference type="Proteomes" id="UP000481087">
    <property type="component" value="Unassembled WGS sequence"/>
</dbReference>
<reference evidence="2 3" key="1">
    <citation type="submission" date="2019-12" db="EMBL/GenBank/DDBJ databases">
        <title>Paenibacillus sp. nov. sp. isolated from soil.</title>
        <authorList>
            <person name="Kim J."/>
            <person name="Jeong S.E."/>
            <person name="Jung H.S."/>
            <person name="Jeon C.O."/>
        </authorList>
    </citation>
    <scope>NUCLEOTIDE SEQUENCE [LARGE SCALE GENOMIC DNA]</scope>
    <source>
        <strain evidence="2 3">5J-6</strain>
    </source>
</reference>
<dbReference type="EMBL" id="WTUZ01000016">
    <property type="protein sequence ID" value="MZQ83104.1"/>
    <property type="molecule type" value="Genomic_DNA"/>
</dbReference>
<dbReference type="CDD" id="cd15482">
    <property type="entry name" value="Sialidase_non-viral"/>
    <property type="match status" value="1"/>
</dbReference>
<dbReference type="Gene3D" id="2.120.10.10">
    <property type="match status" value="1"/>
</dbReference>
<proteinExistence type="predicted"/>
<dbReference type="PANTHER" id="PTHR43752">
    <property type="entry name" value="BNR/ASP-BOX REPEAT FAMILY PROTEIN"/>
    <property type="match status" value="1"/>
</dbReference>
<dbReference type="SUPFAM" id="SSF50939">
    <property type="entry name" value="Sialidases"/>
    <property type="match status" value="1"/>
</dbReference>
<name>A0A6L8UYU2_9BACL</name>